<evidence type="ECO:0000313" key="2">
    <source>
        <dbReference type="Proteomes" id="UP001527181"/>
    </source>
</evidence>
<protein>
    <submittedName>
        <fullName evidence="1">Uncharacterized protein</fullName>
    </submittedName>
</protein>
<dbReference type="GeneID" id="94490111"/>
<dbReference type="RefSeq" id="WP_005548909.1">
    <property type="nucleotide sequence ID" value="NZ_JAMDLX010000035.1"/>
</dbReference>
<reference evidence="1 2" key="1">
    <citation type="submission" date="2022-05" db="EMBL/GenBank/DDBJ databases">
        <title>Genome Sequencing of Bee-Associated Microbes.</title>
        <authorList>
            <person name="Dunlap C."/>
        </authorList>
    </citation>
    <scope>NUCLEOTIDE SEQUENCE [LARGE SCALE GENOMIC DNA]</scope>
    <source>
        <strain evidence="1 2">NRRL B-04010</strain>
    </source>
</reference>
<accession>A0ABT4GQX8</accession>
<keyword evidence="2" id="KW-1185">Reference proteome</keyword>
<evidence type="ECO:0000313" key="1">
    <source>
        <dbReference type="EMBL" id="MCY9759098.1"/>
    </source>
</evidence>
<sequence>MDNFDDIILHELGCKMGFRGKMLTDLKSVIVDEETLQQFYNFIILYGSELSKPMIVHKFIIHIKEKLSYKQYHEFEEKYKECVLKMEKINIIRRLFVNIENNEGIEKVFHWIDNQNVSLKQVYNAVITYRNDFNVNEIITLIEHLHINKGYKNQFKKAII</sequence>
<dbReference type="EMBL" id="JAMDNP010000001">
    <property type="protein sequence ID" value="MCY9759098.1"/>
    <property type="molecule type" value="Genomic_DNA"/>
</dbReference>
<proteinExistence type="predicted"/>
<gene>
    <name evidence="1" type="ORF">M5X12_00785</name>
</gene>
<name>A0ABT4GQX8_PAEAL</name>
<organism evidence="1 2">
    <name type="scientific">Paenibacillus alvei</name>
    <name type="common">Bacillus alvei</name>
    <dbReference type="NCBI Taxonomy" id="44250"/>
    <lineage>
        <taxon>Bacteria</taxon>
        <taxon>Bacillati</taxon>
        <taxon>Bacillota</taxon>
        <taxon>Bacilli</taxon>
        <taxon>Bacillales</taxon>
        <taxon>Paenibacillaceae</taxon>
        <taxon>Paenibacillus</taxon>
    </lineage>
</organism>
<dbReference type="Proteomes" id="UP001527181">
    <property type="component" value="Unassembled WGS sequence"/>
</dbReference>
<comment type="caution">
    <text evidence="1">The sequence shown here is derived from an EMBL/GenBank/DDBJ whole genome shotgun (WGS) entry which is preliminary data.</text>
</comment>